<dbReference type="SUPFAM" id="SSF54928">
    <property type="entry name" value="RNA-binding domain, RBD"/>
    <property type="match status" value="1"/>
</dbReference>
<keyword evidence="1" id="KW-0694">RNA-binding</keyword>
<dbReference type="Proteomes" id="UP001057375">
    <property type="component" value="Unassembled WGS sequence"/>
</dbReference>
<evidence type="ECO:0000313" key="3">
    <source>
        <dbReference type="EMBL" id="GKT36711.1"/>
    </source>
</evidence>
<feature type="domain" description="RRM" evidence="2">
    <location>
        <begin position="1"/>
        <end position="74"/>
    </location>
</feature>
<name>A0ABQ5KXF9_9EUKA</name>
<reference evidence="3" key="1">
    <citation type="submission" date="2022-03" db="EMBL/GenBank/DDBJ databases">
        <title>Draft genome sequence of Aduncisulcus paluster, a free-living microaerophilic Fornicata.</title>
        <authorList>
            <person name="Yuyama I."/>
            <person name="Kume K."/>
            <person name="Tamura T."/>
            <person name="Inagaki Y."/>
            <person name="Hashimoto T."/>
        </authorList>
    </citation>
    <scope>NUCLEOTIDE SEQUENCE</scope>
    <source>
        <strain evidence="3">NY0171</strain>
    </source>
</reference>
<proteinExistence type="predicted"/>
<evidence type="ECO:0000256" key="1">
    <source>
        <dbReference type="PROSITE-ProRule" id="PRU00176"/>
    </source>
</evidence>
<dbReference type="EMBL" id="BQXS01011284">
    <property type="protein sequence ID" value="GKT36711.1"/>
    <property type="molecule type" value="Genomic_DNA"/>
</dbReference>
<evidence type="ECO:0000259" key="2">
    <source>
        <dbReference type="PROSITE" id="PS50102"/>
    </source>
</evidence>
<keyword evidence="4" id="KW-1185">Reference proteome</keyword>
<dbReference type="PROSITE" id="PS50102">
    <property type="entry name" value="RRM"/>
    <property type="match status" value="1"/>
</dbReference>
<evidence type="ECO:0000313" key="4">
    <source>
        <dbReference type="Proteomes" id="UP001057375"/>
    </source>
</evidence>
<sequence>MTIFLFNISHTTKQELSTLILSLVRGNVTRLSFSDGQRFAFIDMHSKAEEKGAIETLNNYSFKGNTLGCDWAKQSLQDSRKKKVIDHQKHVMKIHKPLEKFEIVSETDSQIILSSASHPVRSSHRDVPTSSLLQAILSSLKYLRYHEQAAIMRQIEFMEYPSYESRFMSYPMPQYGASEHDPRFPASSSFDLSHEYTSVSPPTLLERESYQFSQEYFLPPSSRTSEAELFDIPVRFDELAWKVR</sequence>
<dbReference type="InterPro" id="IPR012677">
    <property type="entry name" value="Nucleotide-bd_a/b_plait_sf"/>
</dbReference>
<protein>
    <recommendedName>
        <fullName evidence="2">RRM domain-containing protein</fullName>
    </recommendedName>
</protein>
<accession>A0ABQ5KXF9</accession>
<comment type="caution">
    <text evidence="3">The sequence shown here is derived from an EMBL/GenBank/DDBJ whole genome shotgun (WGS) entry which is preliminary data.</text>
</comment>
<organism evidence="3 4">
    <name type="scientific">Aduncisulcus paluster</name>
    <dbReference type="NCBI Taxonomy" id="2918883"/>
    <lineage>
        <taxon>Eukaryota</taxon>
        <taxon>Metamonada</taxon>
        <taxon>Carpediemonas-like organisms</taxon>
        <taxon>Aduncisulcus</taxon>
    </lineage>
</organism>
<dbReference type="InterPro" id="IPR000504">
    <property type="entry name" value="RRM_dom"/>
</dbReference>
<dbReference type="InterPro" id="IPR035979">
    <property type="entry name" value="RBD_domain_sf"/>
</dbReference>
<dbReference type="Gene3D" id="3.30.70.330">
    <property type="match status" value="1"/>
</dbReference>
<gene>
    <name evidence="3" type="ORF">ADUPG1_009622</name>
</gene>